<accession>A0ABR3GE90</accession>
<sequence>MYFRIRPVAPLSSRHTILIVGDEGEVADARLQEIWDDNEEYDIFNLPTEYSKDIRNFPRVYSCVPLRPKCSSIVELVNPGHRYIYREWNGLTRWEFESLVPLSLKEKTHYNMFFSRNIVSIESNVFRRFERILNSTGYDPIIDLIKGDRECTVKIYLDYDLENYQGGNYVEFCVSPDMTVERFLIALCEGVMSSYFGLAQILYDGPGGIGKKYTMKDVKDTGIKVKSWDIDCDKTMSFLLSTEEEPPTEIHQ</sequence>
<gene>
    <name evidence="1" type="ORF">Q9L58_006818</name>
</gene>
<dbReference type="EMBL" id="JBBBZM010000099">
    <property type="protein sequence ID" value="KAL0634281.1"/>
    <property type="molecule type" value="Genomic_DNA"/>
</dbReference>
<name>A0ABR3GE90_9PEZI</name>
<dbReference type="Proteomes" id="UP001447188">
    <property type="component" value="Unassembled WGS sequence"/>
</dbReference>
<comment type="caution">
    <text evidence="1">The sequence shown here is derived from an EMBL/GenBank/DDBJ whole genome shotgun (WGS) entry which is preliminary data.</text>
</comment>
<proteinExistence type="predicted"/>
<reference evidence="1 2" key="1">
    <citation type="submission" date="2024-02" db="EMBL/GenBank/DDBJ databases">
        <title>Discinaceae phylogenomics.</title>
        <authorList>
            <person name="Dirks A.C."/>
            <person name="James T.Y."/>
        </authorList>
    </citation>
    <scope>NUCLEOTIDE SEQUENCE [LARGE SCALE GENOMIC DNA]</scope>
    <source>
        <strain evidence="1 2">ACD0624</strain>
    </source>
</reference>
<evidence type="ECO:0000313" key="2">
    <source>
        <dbReference type="Proteomes" id="UP001447188"/>
    </source>
</evidence>
<keyword evidence="2" id="KW-1185">Reference proteome</keyword>
<organism evidence="1 2">
    <name type="scientific">Discina gigas</name>
    <dbReference type="NCBI Taxonomy" id="1032678"/>
    <lineage>
        <taxon>Eukaryota</taxon>
        <taxon>Fungi</taxon>
        <taxon>Dikarya</taxon>
        <taxon>Ascomycota</taxon>
        <taxon>Pezizomycotina</taxon>
        <taxon>Pezizomycetes</taxon>
        <taxon>Pezizales</taxon>
        <taxon>Discinaceae</taxon>
        <taxon>Discina</taxon>
    </lineage>
</organism>
<protein>
    <submittedName>
        <fullName evidence="1">Uncharacterized protein</fullName>
    </submittedName>
</protein>
<evidence type="ECO:0000313" key="1">
    <source>
        <dbReference type="EMBL" id="KAL0634281.1"/>
    </source>
</evidence>